<keyword evidence="1" id="KW-0812">Transmembrane</keyword>
<name>A0A433JND1_9MICO</name>
<keyword evidence="1" id="KW-0472">Membrane</keyword>
<gene>
    <name evidence="3" type="ORF">ELQ94_16555</name>
</gene>
<dbReference type="Pfam" id="PF12158">
    <property type="entry name" value="DUF3592"/>
    <property type="match status" value="1"/>
</dbReference>
<protein>
    <submittedName>
        <fullName evidence="3">DUF3592 domain-containing protein</fullName>
    </submittedName>
</protein>
<evidence type="ECO:0000259" key="2">
    <source>
        <dbReference type="Pfam" id="PF12158"/>
    </source>
</evidence>
<feature type="domain" description="DUF3592" evidence="2">
    <location>
        <begin position="59"/>
        <end position="133"/>
    </location>
</feature>
<evidence type="ECO:0000313" key="4">
    <source>
        <dbReference type="Proteomes" id="UP000274909"/>
    </source>
</evidence>
<keyword evidence="4" id="KW-1185">Reference proteome</keyword>
<comment type="caution">
    <text evidence="3">The sequence shown here is derived from an EMBL/GenBank/DDBJ whole genome shotgun (WGS) entry which is preliminary data.</text>
</comment>
<keyword evidence="1" id="KW-1133">Transmembrane helix</keyword>
<accession>A0A433JND1</accession>
<organism evidence="3 4">
    <name type="scientific">Labedella endophytica</name>
    <dbReference type="NCBI Taxonomy" id="1523160"/>
    <lineage>
        <taxon>Bacteria</taxon>
        <taxon>Bacillati</taxon>
        <taxon>Actinomycetota</taxon>
        <taxon>Actinomycetes</taxon>
        <taxon>Micrococcales</taxon>
        <taxon>Microbacteriaceae</taxon>
        <taxon>Labedella</taxon>
    </lineage>
</organism>
<evidence type="ECO:0000313" key="3">
    <source>
        <dbReference type="EMBL" id="RUQ97160.1"/>
    </source>
</evidence>
<dbReference type="AlphaFoldDB" id="A0A433JND1"/>
<feature type="transmembrane region" description="Helical" evidence="1">
    <location>
        <begin position="145"/>
        <end position="166"/>
    </location>
</feature>
<evidence type="ECO:0000256" key="1">
    <source>
        <dbReference type="SAM" id="Phobius"/>
    </source>
</evidence>
<reference evidence="3 4" key="1">
    <citation type="submission" date="2018-12" db="EMBL/GenBank/DDBJ databases">
        <authorList>
            <person name="Li F."/>
        </authorList>
    </citation>
    <scope>NUCLEOTIDE SEQUENCE [LARGE SCALE GENOMIC DNA]</scope>
    <source>
        <strain evidence="3 4">EGI 6500705</strain>
    </source>
</reference>
<dbReference type="Proteomes" id="UP000274909">
    <property type="component" value="Unassembled WGS sequence"/>
</dbReference>
<sequence length="176" mass="19054">MGFREWRAVFRRPVLVAILLGVGSVGLVGTGVFAIATHTHEQAQFVELSGGRGVEVDATLSEVHASSSDTTRTARRPYQRPELCPIYTFTADGRAYSVLDQTDCSTRSEDFTPGDSVAVLYDPLDPTVAFVDTAETRSRIGNAPVFSIASIVVGVVLALVSPFAVVRARARARRRR</sequence>
<proteinExistence type="predicted"/>
<dbReference type="OrthoDB" id="4212335at2"/>
<dbReference type="RefSeq" id="WP_127051480.1">
    <property type="nucleotide sequence ID" value="NZ_RZGZ01000006.1"/>
</dbReference>
<dbReference type="InterPro" id="IPR021994">
    <property type="entry name" value="DUF3592"/>
</dbReference>
<dbReference type="EMBL" id="RZGZ01000006">
    <property type="protein sequence ID" value="RUQ97160.1"/>
    <property type="molecule type" value="Genomic_DNA"/>
</dbReference>